<keyword evidence="1" id="KW-1133">Transmembrane helix</keyword>
<dbReference type="PANTHER" id="PTHR35793">
    <property type="entry name" value="INNER MEMBRANE PROTEIN YJIG"/>
    <property type="match status" value="1"/>
</dbReference>
<feature type="transmembrane region" description="Helical" evidence="1">
    <location>
        <begin position="74"/>
        <end position="93"/>
    </location>
</feature>
<dbReference type="Proteomes" id="UP000001572">
    <property type="component" value="Chromosome"/>
</dbReference>
<feature type="transmembrane region" description="Helical" evidence="1">
    <location>
        <begin position="45"/>
        <end position="62"/>
    </location>
</feature>
<evidence type="ECO:0000313" key="3">
    <source>
        <dbReference type="EMBL" id="ABR46339.1"/>
    </source>
</evidence>
<keyword evidence="4" id="KW-1185">Reference proteome</keyword>
<reference evidence="4" key="1">
    <citation type="journal article" date="2016" name="Genome Announc.">
        <title>Complete genome sequence of Alkaliphilus metalliredigens strain QYMF, an alkaliphilic and metal-reducing bacterium isolated from borax-contaminated leachate ponds.</title>
        <authorList>
            <person name="Hwang C."/>
            <person name="Copeland A."/>
            <person name="Lucas S."/>
            <person name="Lapidus A."/>
            <person name="Barry K."/>
            <person name="Detter J.C."/>
            <person name="Glavina Del Rio T."/>
            <person name="Hammon N."/>
            <person name="Israni S."/>
            <person name="Dalin E."/>
            <person name="Tice H."/>
            <person name="Pitluck S."/>
            <person name="Chertkov O."/>
            <person name="Brettin T."/>
            <person name="Bruce D."/>
            <person name="Han C."/>
            <person name="Schmutz J."/>
            <person name="Larimer F."/>
            <person name="Land M.L."/>
            <person name="Hauser L."/>
            <person name="Kyrpides N."/>
            <person name="Mikhailova N."/>
            <person name="Ye Q."/>
            <person name="Zhou J."/>
            <person name="Richardson P."/>
            <person name="Fields M.W."/>
        </authorList>
    </citation>
    <scope>NUCLEOTIDE SEQUENCE [LARGE SCALE GENOMIC DNA]</scope>
    <source>
        <strain evidence="4">QYMF</strain>
    </source>
</reference>
<dbReference type="EMBL" id="CP000724">
    <property type="protein sequence ID" value="ABR46339.1"/>
    <property type="molecule type" value="Genomic_DNA"/>
</dbReference>
<evidence type="ECO:0000259" key="2">
    <source>
        <dbReference type="Pfam" id="PF07670"/>
    </source>
</evidence>
<dbReference type="RefSeq" id="WP_011971248.1">
    <property type="nucleotide sequence ID" value="NC_009633.1"/>
</dbReference>
<gene>
    <name evidence="3" type="ordered locus">Amet_0096</name>
</gene>
<dbReference type="eggNOG" id="COG0700">
    <property type="taxonomic scope" value="Bacteria"/>
</dbReference>
<proteinExistence type="predicted"/>
<evidence type="ECO:0000256" key="1">
    <source>
        <dbReference type="SAM" id="Phobius"/>
    </source>
</evidence>
<accession>A6TJH1</accession>
<keyword evidence="1" id="KW-0472">Membrane</keyword>
<dbReference type="STRING" id="293826.Amet_0096"/>
<feature type="transmembrane region" description="Helical" evidence="1">
    <location>
        <begin position="155"/>
        <end position="174"/>
    </location>
</feature>
<dbReference type="HOGENOM" id="CLU_127717_0_0_9"/>
<sequence>MEAMAMVSILAIPAMITVILLHGWIKKVPLYDSFVAGGKEGFQTAVRIMPYLVAIFLAIGLMRKSGAMDYLIQLLMPLARLVGIPSEVLPLTLMRPLSGSGSLVILKDIIGTYGADSFPGRVAATMMGSAETIFYTMAVYFGAIGVQRSRHTVPAALIAHFASVIASVVVWSVLLRRL</sequence>
<dbReference type="Pfam" id="PF07670">
    <property type="entry name" value="Gate"/>
    <property type="match status" value="1"/>
</dbReference>
<organism evidence="3 4">
    <name type="scientific">Alkaliphilus metalliredigens (strain QYMF)</name>
    <dbReference type="NCBI Taxonomy" id="293826"/>
    <lineage>
        <taxon>Bacteria</taxon>
        <taxon>Bacillati</taxon>
        <taxon>Bacillota</taxon>
        <taxon>Clostridia</taxon>
        <taxon>Peptostreptococcales</taxon>
        <taxon>Natronincolaceae</taxon>
        <taxon>Alkaliphilus</taxon>
    </lineage>
</organism>
<dbReference type="AlphaFoldDB" id="A6TJH1"/>
<protein>
    <submittedName>
        <fullName evidence="3">Nucleoside recognition domain protein</fullName>
    </submittedName>
</protein>
<feature type="transmembrane region" description="Helical" evidence="1">
    <location>
        <begin position="7"/>
        <end position="25"/>
    </location>
</feature>
<dbReference type="GO" id="GO:0005886">
    <property type="term" value="C:plasma membrane"/>
    <property type="evidence" value="ECO:0007669"/>
    <property type="project" value="TreeGrafter"/>
</dbReference>
<dbReference type="PANTHER" id="PTHR35793:SF2">
    <property type="entry name" value="INNER MEMBRANE PROTEIN YJIG"/>
    <property type="match status" value="1"/>
</dbReference>
<evidence type="ECO:0000313" key="4">
    <source>
        <dbReference type="Proteomes" id="UP000001572"/>
    </source>
</evidence>
<feature type="domain" description="Nucleoside transporter/FeoB GTPase Gate" evidence="2">
    <location>
        <begin position="46"/>
        <end position="145"/>
    </location>
</feature>
<dbReference type="InterPro" id="IPR052549">
    <property type="entry name" value="SpmB"/>
</dbReference>
<name>A6TJH1_ALKMQ</name>
<keyword evidence="1" id="KW-0812">Transmembrane</keyword>
<dbReference type="KEGG" id="amt:Amet_0096"/>
<dbReference type="InterPro" id="IPR011642">
    <property type="entry name" value="Gate_dom"/>
</dbReference>
<feature type="transmembrane region" description="Helical" evidence="1">
    <location>
        <begin position="122"/>
        <end position="143"/>
    </location>
</feature>